<dbReference type="AlphaFoldDB" id="A0A4Q5HB60"/>
<dbReference type="Pfam" id="PF07429">
    <property type="entry name" value="Glyco_transf_56"/>
    <property type="match status" value="1"/>
</dbReference>
<accession>A0A4Q5HB60</accession>
<dbReference type="RefSeq" id="WP_130070221.1">
    <property type="nucleotide sequence ID" value="NZ_RCXO01000031.1"/>
</dbReference>
<evidence type="ECO:0000256" key="2">
    <source>
        <dbReference type="ARBA" id="ARBA00022519"/>
    </source>
</evidence>
<keyword evidence="5" id="KW-0472">Membrane</keyword>
<evidence type="ECO:0000313" key="7">
    <source>
        <dbReference type="Proteomes" id="UP000291191"/>
    </source>
</evidence>
<keyword evidence="4" id="KW-0808">Transferase</keyword>
<keyword evidence="1" id="KW-1003">Cell membrane</keyword>
<keyword evidence="3" id="KW-0328">Glycosyltransferase</keyword>
<protein>
    <recommendedName>
        <fullName evidence="8">4-alpha-L-fucosyltransferase</fullName>
    </recommendedName>
</protein>
<dbReference type="GO" id="GO:0008417">
    <property type="term" value="F:fucosyltransferase activity"/>
    <property type="evidence" value="ECO:0007669"/>
    <property type="project" value="InterPro"/>
</dbReference>
<dbReference type="InterPro" id="IPR009993">
    <property type="entry name" value="WecF"/>
</dbReference>
<comment type="caution">
    <text evidence="6">The sequence shown here is derived from an EMBL/GenBank/DDBJ whole genome shotgun (WGS) entry which is preliminary data.</text>
</comment>
<dbReference type="EMBL" id="RCXO01000031">
    <property type="protein sequence ID" value="RYT78035.1"/>
    <property type="molecule type" value="Genomic_DNA"/>
</dbReference>
<evidence type="ECO:0008006" key="8">
    <source>
        <dbReference type="Google" id="ProtNLM"/>
    </source>
</evidence>
<proteinExistence type="predicted"/>
<keyword evidence="2" id="KW-0997">Cell inner membrane</keyword>
<reference evidence="6 7" key="1">
    <citation type="journal article" date="2019" name="Science, e1252229">
        <title>Invertible promoters mediate bacterial phase variation, antibiotic resistance, and host adaptation in the gut.</title>
        <authorList>
            <person name="Jiang X."/>
            <person name="Hall A.B."/>
            <person name="Arthur T.D."/>
            <person name="Plichta D.R."/>
            <person name="Covington C.T."/>
            <person name="Poyet M."/>
            <person name="Crothers J."/>
            <person name="Moses P.L."/>
            <person name="Tolonen A.C."/>
            <person name="Vlamakis H."/>
            <person name="Alm E.J."/>
            <person name="Xavier R.J."/>
        </authorList>
    </citation>
    <scope>NUCLEOTIDE SEQUENCE [LARGE SCALE GENOMIC DNA]</scope>
    <source>
        <strain evidence="7">bf_0095</strain>
    </source>
</reference>
<dbReference type="OrthoDB" id="1083028at2"/>
<evidence type="ECO:0000256" key="1">
    <source>
        <dbReference type="ARBA" id="ARBA00022475"/>
    </source>
</evidence>
<dbReference type="Proteomes" id="UP000291191">
    <property type="component" value="Unassembled WGS sequence"/>
</dbReference>
<sequence>MILHLINDEKIVNRTIESYEAVLNNENVFIVFCNKGSGNFVPKFVRSRNNVIFYDEKCDRIERDFSDFNKIFIHLLDIRKINFVRKYIRHTPTIYWGIWGGDIYPTLLAGRGYQLFSPENSYLKRNKIKRNLLLLLNYYKIKSRKIEKFIHEKVDYIGGDDGDILLLKQYLGVSKKKFKSFAYPYDVILGEKLKQCRVDEQSKCILCGNSASYTNNQEYVLNFLKKMGVDSSYKVKMPLSYGGDKEYISLIIEKGKQYFGENYIPILDFLPLNQYNQLFIDARICIYGSWRQEAFGNIIIALYLGSKIFMSKNNPLTGSLKELGFSLFIIEEATQESFFEPLSELDKEKNRELIIDLYSLERRQQLIMQYFSDRD</sequence>
<evidence type="ECO:0000256" key="4">
    <source>
        <dbReference type="ARBA" id="ARBA00022679"/>
    </source>
</evidence>
<evidence type="ECO:0000256" key="3">
    <source>
        <dbReference type="ARBA" id="ARBA00022676"/>
    </source>
</evidence>
<evidence type="ECO:0000256" key="5">
    <source>
        <dbReference type="ARBA" id="ARBA00023136"/>
    </source>
</evidence>
<dbReference type="GO" id="GO:0009246">
    <property type="term" value="P:enterobacterial common antigen biosynthetic process"/>
    <property type="evidence" value="ECO:0007669"/>
    <property type="project" value="InterPro"/>
</dbReference>
<name>A0A4Q5HB60_9BACE</name>
<evidence type="ECO:0000313" key="6">
    <source>
        <dbReference type="EMBL" id="RYT78035.1"/>
    </source>
</evidence>
<keyword evidence="7" id="KW-1185">Reference proteome</keyword>
<gene>
    <name evidence="6" type="ORF">EAJ06_19495</name>
</gene>
<organism evidence="6 7">
    <name type="scientific">Bacteroides intestinalis</name>
    <dbReference type="NCBI Taxonomy" id="329854"/>
    <lineage>
        <taxon>Bacteria</taxon>
        <taxon>Pseudomonadati</taxon>
        <taxon>Bacteroidota</taxon>
        <taxon>Bacteroidia</taxon>
        <taxon>Bacteroidales</taxon>
        <taxon>Bacteroidaceae</taxon>
        <taxon>Bacteroides</taxon>
    </lineage>
</organism>